<proteinExistence type="predicted"/>
<dbReference type="Gene3D" id="3.40.50.300">
    <property type="entry name" value="P-loop containing nucleotide triphosphate hydrolases"/>
    <property type="match status" value="1"/>
</dbReference>
<accession>A0A6J5RC40</accession>
<dbReference type="InterPro" id="IPR027417">
    <property type="entry name" value="P-loop_NTPase"/>
</dbReference>
<dbReference type="Gene3D" id="3.30.420.240">
    <property type="match status" value="1"/>
</dbReference>
<gene>
    <name evidence="2" type="ORF">UFOVP1228_20</name>
    <name evidence="3" type="ORF">UFOVP1481_18</name>
    <name evidence="1" type="ORF">UFOVP956_20</name>
</gene>
<protein>
    <submittedName>
        <fullName evidence="2">Large terminase protein</fullName>
    </submittedName>
</protein>
<reference evidence="2" key="1">
    <citation type="submission" date="2020-05" db="EMBL/GenBank/DDBJ databases">
        <authorList>
            <person name="Chiriac C."/>
            <person name="Salcher M."/>
            <person name="Ghai R."/>
            <person name="Kavagutti S V."/>
        </authorList>
    </citation>
    <scope>NUCLEOTIDE SEQUENCE</scope>
</reference>
<name>A0A6J5RC40_9CAUD</name>
<evidence type="ECO:0000313" key="3">
    <source>
        <dbReference type="EMBL" id="CAB4215371.1"/>
    </source>
</evidence>
<evidence type="ECO:0000313" key="1">
    <source>
        <dbReference type="EMBL" id="CAB4173540.1"/>
    </source>
</evidence>
<dbReference type="EMBL" id="LR797429">
    <property type="protein sequence ID" value="CAB4215371.1"/>
    <property type="molecule type" value="Genomic_DNA"/>
</dbReference>
<evidence type="ECO:0000313" key="2">
    <source>
        <dbReference type="EMBL" id="CAB4191308.1"/>
    </source>
</evidence>
<dbReference type="EMBL" id="LR797176">
    <property type="protein sequence ID" value="CAB4191308.1"/>
    <property type="molecule type" value="Genomic_DNA"/>
</dbReference>
<dbReference type="EMBL" id="LR796902">
    <property type="protein sequence ID" value="CAB4173540.1"/>
    <property type="molecule type" value="Genomic_DNA"/>
</dbReference>
<sequence>MALSQPDIRKICDDPVKFIKRLKIKDKRGQIIHLAPNDEQTKIIETLELGKDLVLCKPRQIGSTTIVAAYLFWKLYNSKNPITVALLSHKLESVKHILKIFRTFYENLPGFIKKPLKEDSASRIVFHNDATIICASSTSRGGLRSFTCNYLLLSEFAFSEDAEELKATAVSAVNNGQMIIESTANYFGDPLHIEIEAAQRGEANYNWLMFPWHQHSEYQLAVNAEFIPTEEERALIKDYSLSLQQIHWRRIKIEKIGQDKFRREYPGCLADAYSQGGDAYLVEEDLKYVEAIDLSNERWIPIQGVTPDDTYAIGVDVGSGTGRDYSVAMVISKMTNQPVGIFRCNMTTPTGLAEELFSISQEYNGAKILVENNSVGVVVNQCLSGANLWKTSEDKFWTTTQTNKRVAFEELKEGIRSGTINQIDSVTLAELRSIKLDKHYNISLERANGAHADSAVALALAYQCLKSVRLPTKSFLPQWVKTQRSAKIVSNHSADKTRRY</sequence>
<organism evidence="2">
    <name type="scientific">uncultured Caudovirales phage</name>
    <dbReference type="NCBI Taxonomy" id="2100421"/>
    <lineage>
        <taxon>Viruses</taxon>
        <taxon>Duplodnaviria</taxon>
        <taxon>Heunggongvirae</taxon>
        <taxon>Uroviricota</taxon>
        <taxon>Caudoviricetes</taxon>
        <taxon>Peduoviridae</taxon>
        <taxon>Maltschvirus</taxon>
        <taxon>Maltschvirus maltsch</taxon>
    </lineage>
</organism>